<evidence type="ECO:0000259" key="6">
    <source>
        <dbReference type="Pfam" id="PF04138"/>
    </source>
</evidence>
<reference evidence="7 8" key="1">
    <citation type="submission" date="2018-06" db="EMBL/GenBank/DDBJ databases">
        <title>Genomic Encyclopedia of Type Strains, Phase I: the one thousand microbial genomes (KMG-I) project.</title>
        <authorList>
            <person name="Kyrpides N."/>
        </authorList>
    </citation>
    <scope>NUCLEOTIDE SEQUENCE [LARGE SCALE GENOMIC DNA]</scope>
    <source>
        <strain evidence="7 8">DSM 19573</strain>
    </source>
</reference>
<sequence>MILLYRMFYKMQPLLKYLRYSILAAIVDTFIVWMMHGIPGVNILAANTIGVICGFLLHYLLVSKSVFNLEYGASGLIIYFATFLFGLCLADLLIYVGEYYLFSTMKENIKFLFSKGLSIGAPFFALYYLRRLLFGIAKKNSEEDL</sequence>
<feature type="transmembrane region" description="Helical" evidence="5">
    <location>
        <begin position="20"/>
        <end position="38"/>
    </location>
</feature>
<dbReference type="Pfam" id="PF04138">
    <property type="entry name" value="GtrA_DPMS_TM"/>
    <property type="match status" value="1"/>
</dbReference>
<proteinExistence type="predicted"/>
<accession>A0A318XIF3</accession>
<dbReference type="Proteomes" id="UP000248132">
    <property type="component" value="Unassembled WGS sequence"/>
</dbReference>
<evidence type="ECO:0000313" key="7">
    <source>
        <dbReference type="EMBL" id="PYG85025.1"/>
    </source>
</evidence>
<keyword evidence="2 5" id="KW-0812">Transmembrane</keyword>
<keyword evidence="8" id="KW-1185">Reference proteome</keyword>
<dbReference type="GO" id="GO:0016020">
    <property type="term" value="C:membrane"/>
    <property type="evidence" value="ECO:0007669"/>
    <property type="project" value="UniProtKB-SubCell"/>
</dbReference>
<feature type="domain" description="GtrA/DPMS transmembrane" evidence="6">
    <location>
        <begin position="17"/>
        <end position="132"/>
    </location>
</feature>
<dbReference type="OrthoDB" id="2062247at2"/>
<evidence type="ECO:0000256" key="2">
    <source>
        <dbReference type="ARBA" id="ARBA00022692"/>
    </source>
</evidence>
<dbReference type="GO" id="GO:0000271">
    <property type="term" value="P:polysaccharide biosynthetic process"/>
    <property type="evidence" value="ECO:0007669"/>
    <property type="project" value="InterPro"/>
</dbReference>
<evidence type="ECO:0000313" key="8">
    <source>
        <dbReference type="Proteomes" id="UP000248132"/>
    </source>
</evidence>
<feature type="transmembrane region" description="Helical" evidence="5">
    <location>
        <begin position="109"/>
        <end position="129"/>
    </location>
</feature>
<organism evidence="7 8">
    <name type="scientific">Ruminiclostridium sufflavum DSM 19573</name>
    <dbReference type="NCBI Taxonomy" id="1121337"/>
    <lineage>
        <taxon>Bacteria</taxon>
        <taxon>Bacillati</taxon>
        <taxon>Bacillota</taxon>
        <taxon>Clostridia</taxon>
        <taxon>Eubacteriales</taxon>
        <taxon>Oscillospiraceae</taxon>
        <taxon>Ruminiclostridium</taxon>
    </lineage>
</organism>
<protein>
    <submittedName>
        <fullName evidence="7">Putative flippase GtrA</fullName>
    </submittedName>
</protein>
<comment type="caution">
    <text evidence="7">The sequence shown here is derived from an EMBL/GenBank/DDBJ whole genome shotgun (WGS) entry which is preliminary data.</text>
</comment>
<dbReference type="InterPro" id="IPR007267">
    <property type="entry name" value="GtrA_DPMS_TM"/>
</dbReference>
<gene>
    <name evidence="7" type="ORF">LY28_03385</name>
</gene>
<evidence type="ECO:0000256" key="5">
    <source>
        <dbReference type="SAM" id="Phobius"/>
    </source>
</evidence>
<keyword evidence="3 5" id="KW-1133">Transmembrane helix</keyword>
<keyword evidence="4 5" id="KW-0472">Membrane</keyword>
<evidence type="ECO:0000256" key="4">
    <source>
        <dbReference type="ARBA" id="ARBA00023136"/>
    </source>
</evidence>
<evidence type="ECO:0000256" key="1">
    <source>
        <dbReference type="ARBA" id="ARBA00004141"/>
    </source>
</evidence>
<feature type="transmembrane region" description="Helical" evidence="5">
    <location>
        <begin position="74"/>
        <end position="97"/>
    </location>
</feature>
<dbReference type="AlphaFoldDB" id="A0A318XIF3"/>
<name>A0A318XIF3_9FIRM</name>
<feature type="transmembrane region" description="Helical" evidence="5">
    <location>
        <begin position="44"/>
        <end position="62"/>
    </location>
</feature>
<comment type="subcellular location">
    <subcellularLocation>
        <location evidence="1">Membrane</location>
        <topology evidence="1">Multi-pass membrane protein</topology>
    </subcellularLocation>
</comment>
<dbReference type="EMBL" id="QKMR01000026">
    <property type="protein sequence ID" value="PYG85025.1"/>
    <property type="molecule type" value="Genomic_DNA"/>
</dbReference>
<evidence type="ECO:0000256" key="3">
    <source>
        <dbReference type="ARBA" id="ARBA00022989"/>
    </source>
</evidence>